<protein>
    <submittedName>
        <fullName evidence="1">Uncharacterized protein</fullName>
    </submittedName>
</protein>
<evidence type="ECO:0000313" key="2">
    <source>
        <dbReference type="Proteomes" id="UP001195483"/>
    </source>
</evidence>
<reference evidence="1" key="3">
    <citation type="submission" date="2023-05" db="EMBL/GenBank/DDBJ databases">
        <authorList>
            <person name="Smith C.H."/>
        </authorList>
    </citation>
    <scope>NUCLEOTIDE SEQUENCE</scope>
    <source>
        <strain evidence="1">CHS0354</strain>
        <tissue evidence="1">Mantle</tissue>
    </source>
</reference>
<dbReference type="AlphaFoldDB" id="A0AAE0VNM1"/>
<keyword evidence="2" id="KW-1185">Reference proteome</keyword>
<dbReference type="EMBL" id="JAEAOA010001900">
    <property type="protein sequence ID" value="KAK3584549.1"/>
    <property type="molecule type" value="Genomic_DNA"/>
</dbReference>
<name>A0AAE0VNM1_9BIVA</name>
<organism evidence="1 2">
    <name type="scientific">Potamilus streckersoni</name>
    <dbReference type="NCBI Taxonomy" id="2493646"/>
    <lineage>
        <taxon>Eukaryota</taxon>
        <taxon>Metazoa</taxon>
        <taxon>Spiralia</taxon>
        <taxon>Lophotrochozoa</taxon>
        <taxon>Mollusca</taxon>
        <taxon>Bivalvia</taxon>
        <taxon>Autobranchia</taxon>
        <taxon>Heteroconchia</taxon>
        <taxon>Palaeoheterodonta</taxon>
        <taxon>Unionida</taxon>
        <taxon>Unionoidea</taxon>
        <taxon>Unionidae</taxon>
        <taxon>Ambleminae</taxon>
        <taxon>Lampsilini</taxon>
        <taxon>Potamilus</taxon>
    </lineage>
</organism>
<proteinExistence type="predicted"/>
<reference evidence="1" key="2">
    <citation type="journal article" date="2021" name="Genome Biol. Evol.">
        <title>Developing a high-quality reference genome for a parasitic bivalve with doubly uniparental inheritance (Bivalvia: Unionida).</title>
        <authorList>
            <person name="Smith C.H."/>
        </authorList>
    </citation>
    <scope>NUCLEOTIDE SEQUENCE</scope>
    <source>
        <strain evidence="1">CHS0354</strain>
        <tissue evidence="1">Mantle</tissue>
    </source>
</reference>
<reference evidence="1" key="1">
    <citation type="journal article" date="2021" name="Genome Biol. Evol.">
        <title>A High-Quality Reference Genome for a Parasitic Bivalve with Doubly Uniparental Inheritance (Bivalvia: Unionida).</title>
        <authorList>
            <person name="Smith C.H."/>
        </authorList>
    </citation>
    <scope>NUCLEOTIDE SEQUENCE</scope>
    <source>
        <strain evidence="1">CHS0354</strain>
    </source>
</reference>
<evidence type="ECO:0000313" key="1">
    <source>
        <dbReference type="EMBL" id="KAK3584549.1"/>
    </source>
</evidence>
<gene>
    <name evidence="1" type="ORF">CHS0354_031956</name>
</gene>
<accession>A0AAE0VNM1</accession>
<feature type="non-terminal residue" evidence="1">
    <location>
        <position position="59"/>
    </location>
</feature>
<comment type="caution">
    <text evidence="1">The sequence shown here is derived from an EMBL/GenBank/DDBJ whole genome shotgun (WGS) entry which is preliminary data.</text>
</comment>
<dbReference type="Proteomes" id="UP001195483">
    <property type="component" value="Unassembled WGS sequence"/>
</dbReference>
<sequence length="59" mass="6788">MASDIICPYNGQNHVKSMFSIPYGFTCKIHAYGTSRDTQWTQFLNKFSNCSLSEYRNGK</sequence>